<evidence type="ECO:0000259" key="2">
    <source>
        <dbReference type="Pfam" id="PF04149"/>
    </source>
</evidence>
<reference evidence="3 4" key="1">
    <citation type="submission" date="2020-04" db="EMBL/GenBank/DDBJ databases">
        <title>Thermobifida alba genome sequencing and assembly.</title>
        <authorList>
            <person name="Luzics S."/>
            <person name="Horvath B."/>
            <person name="Nagy I."/>
            <person name="Toth A."/>
            <person name="Nagy I."/>
            <person name="Kukolya J."/>
        </authorList>
    </citation>
    <scope>NUCLEOTIDE SEQUENCE [LARGE SCALE GENOMIC DNA]</scope>
    <source>
        <strain evidence="3 4">DSM 43795</strain>
    </source>
</reference>
<dbReference type="RefSeq" id="WP_248590671.1">
    <property type="nucleotide sequence ID" value="NZ_BAABEB010000005.1"/>
</dbReference>
<gene>
    <name evidence="3" type="ORF">FOF52_15480</name>
</gene>
<dbReference type="EMBL" id="CP051627">
    <property type="protein sequence ID" value="UPT22189.1"/>
    <property type="molecule type" value="Genomic_DNA"/>
</dbReference>
<accession>A0ABY4L3F4</accession>
<dbReference type="Pfam" id="PF04149">
    <property type="entry name" value="DUF397"/>
    <property type="match status" value="1"/>
</dbReference>
<name>A0ABY4L3F4_THEAE</name>
<protein>
    <submittedName>
        <fullName evidence="3">DUF397 domain-containing protein</fullName>
    </submittedName>
</protein>
<keyword evidence="4" id="KW-1185">Reference proteome</keyword>
<feature type="domain" description="DUF397" evidence="2">
    <location>
        <begin position="14"/>
        <end position="64"/>
    </location>
</feature>
<evidence type="ECO:0000313" key="4">
    <source>
        <dbReference type="Proteomes" id="UP000832041"/>
    </source>
</evidence>
<feature type="region of interest" description="Disordered" evidence="1">
    <location>
        <begin position="1"/>
        <end position="21"/>
    </location>
</feature>
<organism evidence="3 4">
    <name type="scientific">Thermobifida alba</name>
    <name type="common">Thermomonospora alba</name>
    <dbReference type="NCBI Taxonomy" id="53522"/>
    <lineage>
        <taxon>Bacteria</taxon>
        <taxon>Bacillati</taxon>
        <taxon>Actinomycetota</taxon>
        <taxon>Actinomycetes</taxon>
        <taxon>Streptosporangiales</taxon>
        <taxon>Nocardiopsidaceae</taxon>
        <taxon>Thermobifida</taxon>
    </lineage>
</organism>
<dbReference type="Proteomes" id="UP000832041">
    <property type="component" value="Chromosome"/>
</dbReference>
<evidence type="ECO:0000256" key="1">
    <source>
        <dbReference type="SAM" id="MobiDB-lite"/>
    </source>
</evidence>
<proteinExistence type="predicted"/>
<sequence>MAAGGPLPHRDRPWTKSSFSTTGEGCVQVRATGNGHVIVGDTKNPNGPVLTVTNTDWTTFLDQVATGTSDYSGRLIPVFQPDGGFILRDTATQATLVFTRAEWDAFHAGVVHGELRPLAAL</sequence>
<evidence type="ECO:0000313" key="3">
    <source>
        <dbReference type="EMBL" id="UPT22189.1"/>
    </source>
</evidence>
<dbReference type="InterPro" id="IPR007278">
    <property type="entry name" value="DUF397"/>
</dbReference>